<keyword evidence="2" id="KW-1185">Reference proteome</keyword>
<name>A0A0E0EPH7_9ORYZ</name>
<protein>
    <submittedName>
        <fullName evidence="1">Uncharacterized protein</fullName>
    </submittedName>
</protein>
<reference evidence="1" key="1">
    <citation type="submission" date="2015-04" db="UniProtKB">
        <authorList>
            <consortium name="EnsemblPlants"/>
        </authorList>
    </citation>
    <scope>IDENTIFICATION</scope>
</reference>
<evidence type="ECO:0000313" key="1">
    <source>
        <dbReference type="EnsemblPlants" id="OMERI09G00750.1"/>
    </source>
</evidence>
<dbReference type="Proteomes" id="UP000008021">
    <property type="component" value="Chromosome 9"/>
</dbReference>
<accession>A0A0E0EPH7</accession>
<evidence type="ECO:0000313" key="2">
    <source>
        <dbReference type="Proteomes" id="UP000008021"/>
    </source>
</evidence>
<sequence>MLPLSRAAGVRRCRTAVMRVRRSRGMEVRHCLGPTSPLCGGGACNDFAWTDVGVESSAFQLRKLPAFLPDGLLASSQTSD</sequence>
<dbReference type="EnsemblPlants" id="OMERI09G00750.1">
    <property type="protein sequence ID" value="OMERI09G00750.1"/>
    <property type="gene ID" value="OMERI09G00750"/>
</dbReference>
<organism evidence="1">
    <name type="scientific">Oryza meridionalis</name>
    <dbReference type="NCBI Taxonomy" id="40149"/>
    <lineage>
        <taxon>Eukaryota</taxon>
        <taxon>Viridiplantae</taxon>
        <taxon>Streptophyta</taxon>
        <taxon>Embryophyta</taxon>
        <taxon>Tracheophyta</taxon>
        <taxon>Spermatophyta</taxon>
        <taxon>Magnoliopsida</taxon>
        <taxon>Liliopsida</taxon>
        <taxon>Poales</taxon>
        <taxon>Poaceae</taxon>
        <taxon>BOP clade</taxon>
        <taxon>Oryzoideae</taxon>
        <taxon>Oryzeae</taxon>
        <taxon>Oryzinae</taxon>
        <taxon>Oryza</taxon>
    </lineage>
</organism>
<dbReference type="HOGENOM" id="CLU_2593865_0_0_1"/>
<dbReference type="AlphaFoldDB" id="A0A0E0EPH7"/>
<dbReference type="Gramene" id="OMERI09G00750.1">
    <property type="protein sequence ID" value="OMERI09G00750.1"/>
    <property type="gene ID" value="OMERI09G00750"/>
</dbReference>
<reference evidence="1" key="2">
    <citation type="submission" date="2018-05" db="EMBL/GenBank/DDBJ databases">
        <title>OmerRS3 (Oryza meridionalis Reference Sequence Version 3).</title>
        <authorList>
            <person name="Zhang J."/>
            <person name="Kudrna D."/>
            <person name="Lee S."/>
            <person name="Talag J."/>
            <person name="Welchert J."/>
            <person name="Wing R.A."/>
        </authorList>
    </citation>
    <scope>NUCLEOTIDE SEQUENCE [LARGE SCALE GENOMIC DNA]</scope>
    <source>
        <strain evidence="1">cv. OR44</strain>
    </source>
</reference>
<proteinExistence type="predicted"/>